<reference evidence="3" key="1">
    <citation type="submission" date="2021-04" db="EMBL/GenBank/DDBJ databases">
        <title>Luteolibacter sp. 32A isolated from the skin of an Anderson's salamander (Ambystoma andersonii).</title>
        <authorList>
            <person name="Spergser J."/>
            <person name="Busse H.-J."/>
        </authorList>
    </citation>
    <scope>NUCLEOTIDE SEQUENCE</scope>
    <source>
        <strain evidence="3">32A</strain>
    </source>
</reference>
<evidence type="ECO:0000313" key="3">
    <source>
        <dbReference type="EMBL" id="QUE51583.1"/>
    </source>
</evidence>
<evidence type="ECO:0000313" key="4">
    <source>
        <dbReference type="Proteomes" id="UP000676169"/>
    </source>
</evidence>
<feature type="chain" id="PRO_5037064059" evidence="2">
    <location>
        <begin position="24"/>
        <end position="1213"/>
    </location>
</feature>
<dbReference type="InterPro" id="IPR013425">
    <property type="entry name" value="Autotrns_rpt"/>
</dbReference>
<dbReference type="SUPFAM" id="SSF51126">
    <property type="entry name" value="Pectin lyase-like"/>
    <property type="match status" value="2"/>
</dbReference>
<sequence>MKPKGPLLPILLCLCANAGMASAVTWTGASNATWSTAGNWTPSAPTTTDTATFDSSSTANQVITLTAAATVAGITVNGAPSPISVSGNFALNAGAISVASGNQITFQNGANNTNLTFNALSGAGTVIISKAGTVNVSNNATASQNMVTANALNFTGNLTFRGGTASSAPGTMASSWTAVGAGALTQATGTSFSLDTGAAANNARDFIVTDAFSGKTLTLSSLTGYGALRCDWGGTASTTVTRTVRVEQTTDTAFNGMFLSHHGSGNIVRHLALVKAGTGTLTMNGIVGRQTTSAVGTTDQVPITVEAGTLVLSAANTRQGAATVNNGATLQIGSGGTTGSLGVAAATVANEGTLVFNHGAGTSLSVANVISGGGSIVKRGASALALTSASTTTGSIIAEAGTLRLGNHFDTASVTVKSSASLGAGDNATAGTGTMKSLTLESGSMSTLRATDQLVVNDAGGLHIGGPHILTATATVGLTPGNITTVIDYNGTLDGDPASLQLAPGSRFLLTHDAADTSFKLQYVGGSIIWTGAAGTAWELDTTTNWILASDSSPTHFLQGDQVTFNDSAATGNVVLSGTLQPTSVTFDNSTLPYTLSGTAVSGAGNVIKRGTSSATLTNASAYTGTTTVEAGTLVIGDGATNGDIGSGAITVQSGGTLRFNRTGTLDYKANAKMRNVNGAGDIVIDGGALFFNYSGTGLGFTETSSWNGFSGRLIVKGGSEFQTIRNGATAMGSGSVILGDATTSGSLSQIEGNWTWTNPIELVGPGNHIDNRSANGPRILKLQGVISGSGNVTFQDPAAGMTNVETGFILTGANTLTGTITIPAGVPVRVGGVPGNTDTSQAGPSASGSLGGATVVNNGTLTFSRTDSLEVANTISGSGAVVVGLTTLTGSATQTVSFTGTKTYAGNTTIHNGRLFVNGMLPNSAVTVDSSGTLGGSGTIGSAVTVNGTLAPGSGGAGKLTATADFSLSSGSRYAWEISDWDGADGTGYDTLATTTLSVNSSTASPATIVITPASLTNFTPTNRTFTLATTSSGITGLDPGEITVDASAFTGGGSWAVQVQGNLLKLVYTAPLPNTFEAWAESKGLTGNNALRDADPDHDGIKNVLEYLFGTEPNPANPDSNSSAALPTLSVTPTTLDFVFRRTAASMATVEPIPQCSAELQFWLTADSSLGVTTEVQPDGFGPGIDKVTVHIPRSLAGSGPLFARLLIAGQ</sequence>
<evidence type="ECO:0000256" key="2">
    <source>
        <dbReference type="SAM" id="SignalP"/>
    </source>
</evidence>
<organism evidence="3 4">
    <name type="scientific">Luteolibacter ambystomatis</name>
    <dbReference type="NCBI Taxonomy" id="2824561"/>
    <lineage>
        <taxon>Bacteria</taxon>
        <taxon>Pseudomonadati</taxon>
        <taxon>Verrucomicrobiota</taxon>
        <taxon>Verrucomicrobiia</taxon>
        <taxon>Verrucomicrobiales</taxon>
        <taxon>Verrucomicrobiaceae</taxon>
        <taxon>Luteolibacter</taxon>
    </lineage>
</organism>
<dbReference type="InterPro" id="IPR011050">
    <property type="entry name" value="Pectin_lyase_fold/virulence"/>
</dbReference>
<proteinExistence type="predicted"/>
<dbReference type="RefSeq" id="WP_211631722.1">
    <property type="nucleotide sequence ID" value="NZ_CP073100.1"/>
</dbReference>
<dbReference type="Pfam" id="PF12951">
    <property type="entry name" value="PATR"/>
    <property type="match status" value="5"/>
</dbReference>
<dbReference type="Proteomes" id="UP000676169">
    <property type="component" value="Chromosome"/>
</dbReference>
<dbReference type="KEGG" id="lamb:KBB96_01510"/>
<feature type="signal peptide" evidence="2">
    <location>
        <begin position="1"/>
        <end position="23"/>
    </location>
</feature>
<name>A0A975J055_9BACT</name>
<dbReference type="NCBIfam" id="TIGR02601">
    <property type="entry name" value="autotrns_rpt"/>
    <property type="match status" value="1"/>
</dbReference>
<accession>A0A975J055</accession>
<keyword evidence="4" id="KW-1185">Reference proteome</keyword>
<protein>
    <submittedName>
        <fullName evidence="3">Autotransporter-associated beta strand repeat-containing protein</fullName>
    </submittedName>
</protein>
<evidence type="ECO:0000256" key="1">
    <source>
        <dbReference type="ARBA" id="ARBA00022729"/>
    </source>
</evidence>
<dbReference type="EMBL" id="CP073100">
    <property type="protein sequence ID" value="QUE51583.1"/>
    <property type="molecule type" value="Genomic_DNA"/>
</dbReference>
<gene>
    <name evidence="3" type="ORF">KBB96_01510</name>
</gene>
<keyword evidence="1 2" id="KW-0732">Signal</keyword>
<dbReference type="AlphaFoldDB" id="A0A975J055"/>